<keyword evidence="4" id="KW-1185">Reference proteome</keyword>
<organism evidence="3 4">
    <name type="scientific">Vicia faba</name>
    <name type="common">Broad bean</name>
    <name type="synonym">Faba vulgaris</name>
    <dbReference type="NCBI Taxonomy" id="3906"/>
    <lineage>
        <taxon>Eukaryota</taxon>
        <taxon>Viridiplantae</taxon>
        <taxon>Streptophyta</taxon>
        <taxon>Embryophyta</taxon>
        <taxon>Tracheophyta</taxon>
        <taxon>Spermatophyta</taxon>
        <taxon>Magnoliopsida</taxon>
        <taxon>eudicotyledons</taxon>
        <taxon>Gunneridae</taxon>
        <taxon>Pentapetalae</taxon>
        <taxon>rosids</taxon>
        <taxon>fabids</taxon>
        <taxon>Fabales</taxon>
        <taxon>Fabaceae</taxon>
        <taxon>Papilionoideae</taxon>
        <taxon>50 kb inversion clade</taxon>
        <taxon>NPAAA clade</taxon>
        <taxon>Hologalegina</taxon>
        <taxon>IRL clade</taxon>
        <taxon>Fabeae</taxon>
        <taxon>Vicia</taxon>
    </lineage>
</organism>
<keyword evidence="1" id="KW-0732">Signal</keyword>
<reference evidence="3 4" key="1">
    <citation type="submission" date="2023-01" db="EMBL/GenBank/DDBJ databases">
        <authorList>
            <person name="Kreplak J."/>
        </authorList>
    </citation>
    <scope>NUCLEOTIDE SEQUENCE [LARGE SCALE GENOMIC DNA]</scope>
</reference>
<evidence type="ECO:0000256" key="1">
    <source>
        <dbReference type="SAM" id="SignalP"/>
    </source>
</evidence>
<name>A0AAV0YMH5_VICFA</name>
<feature type="chain" id="PRO_5043897639" description="Inhibitor I9 domain-containing protein" evidence="1">
    <location>
        <begin position="26"/>
        <end position="127"/>
    </location>
</feature>
<feature type="domain" description="Inhibitor I9" evidence="2">
    <location>
        <begin position="40"/>
        <end position="115"/>
    </location>
</feature>
<dbReference type="AlphaFoldDB" id="A0AAV0YMH5"/>
<accession>A0AAV0YMH5</accession>
<dbReference type="Pfam" id="PF05922">
    <property type="entry name" value="Inhibitor_I9"/>
    <property type="match status" value="1"/>
</dbReference>
<sequence>MLQHILSKMLQYLFFFMLLLGVSTGYDEFLCDSAANTKIYIVYTRDTIKDEAASLIHYNYLLQQATDSNSTAKTILYYYWRSFNGSVVKLTEKEADRMAGLVGVVSVFPDEKRQLLTTRSWDFIAFT</sequence>
<dbReference type="EMBL" id="OX451736">
    <property type="protein sequence ID" value="CAI8585879.1"/>
    <property type="molecule type" value="Genomic_DNA"/>
</dbReference>
<dbReference type="Proteomes" id="UP001157006">
    <property type="component" value="Chromosome 1L"/>
</dbReference>
<feature type="signal peptide" evidence="1">
    <location>
        <begin position="1"/>
        <end position="25"/>
    </location>
</feature>
<gene>
    <name evidence="3" type="ORF">VFH_I227480</name>
</gene>
<dbReference type="Gene3D" id="3.30.70.80">
    <property type="entry name" value="Peptidase S8 propeptide/proteinase inhibitor I9"/>
    <property type="match status" value="1"/>
</dbReference>
<dbReference type="InterPro" id="IPR010259">
    <property type="entry name" value="S8pro/Inhibitor_I9"/>
</dbReference>
<protein>
    <recommendedName>
        <fullName evidence="2">Inhibitor I9 domain-containing protein</fullName>
    </recommendedName>
</protein>
<evidence type="ECO:0000259" key="2">
    <source>
        <dbReference type="Pfam" id="PF05922"/>
    </source>
</evidence>
<proteinExistence type="predicted"/>
<evidence type="ECO:0000313" key="4">
    <source>
        <dbReference type="Proteomes" id="UP001157006"/>
    </source>
</evidence>
<dbReference type="InterPro" id="IPR037045">
    <property type="entry name" value="S8pro/Inhibitor_I9_sf"/>
</dbReference>
<evidence type="ECO:0000313" key="3">
    <source>
        <dbReference type="EMBL" id="CAI8585879.1"/>
    </source>
</evidence>